<comment type="similarity">
    <text evidence="2 8">Belongs to the alanine or glycine:cation symporter (AGCS) (TC 2.A.25) family.</text>
</comment>
<keyword evidence="8" id="KW-0769">Symport</keyword>
<accession>A0AAW5BX19</accession>
<protein>
    <submittedName>
        <fullName evidence="9">Alanine:cation symporter family protein</fullName>
    </submittedName>
</protein>
<dbReference type="Proteomes" id="UP001299608">
    <property type="component" value="Unassembled WGS sequence"/>
</dbReference>
<evidence type="ECO:0000256" key="7">
    <source>
        <dbReference type="ARBA" id="ARBA00023136"/>
    </source>
</evidence>
<evidence type="ECO:0000256" key="1">
    <source>
        <dbReference type="ARBA" id="ARBA00004651"/>
    </source>
</evidence>
<dbReference type="RefSeq" id="WP_227117090.1">
    <property type="nucleotide sequence ID" value="NZ_JAJCID010000037.1"/>
</dbReference>
<evidence type="ECO:0000256" key="4">
    <source>
        <dbReference type="ARBA" id="ARBA00022475"/>
    </source>
</evidence>
<feature type="transmembrane region" description="Helical" evidence="8">
    <location>
        <begin position="243"/>
        <end position="263"/>
    </location>
</feature>
<feature type="transmembrane region" description="Helical" evidence="8">
    <location>
        <begin position="29"/>
        <end position="55"/>
    </location>
</feature>
<name>A0AAW5BX19_9FIRM</name>
<dbReference type="AlphaFoldDB" id="A0AAW5BX19"/>
<dbReference type="PANTHER" id="PTHR30330">
    <property type="entry name" value="AGSS FAMILY TRANSPORTER, SODIUM-ALANINE"/>
    <property type="match status" value="1"/>
</dbReference>
<organism evidence="9 10">
    <name type="scientific">Enterocloster aldenensis</name>
    <dbReference type="NCBI Taxonomy" id="358742"/>
    <lineage>
        <taxon>Bacteria</taxon>
        <taxon>Bacillati</taxon>
        <taxon>Bacillota</taxon>
        <taxon>Clostridia</taxon>
        <taxon>Lachnospirales</taxon>
        <taxon>Lachnospiraceae</taxon>
        <taxon>Enterocloster</taxon>
    </lineage>
</organism>
<comment type="subcellular location">
    <subcellularLocation>
        <location evidence="1 8">Cell membrane</location>
        <topology evidence="1 8">Multi-pass membrane protein</topology>
    </subcellularLocation>
</comment>
<dbReference type="GO" id="GO:0005283">
    <property type="term" value="F:amino acid:sodium symporter activity"/>
    <property type="evidence" value="ECO:0007669"/>
    <property type="project" value="InterPro"/>
</dbReference>
<evidence type="ECO:0000256" key="3">
    <source>
        <dbReference type="ARBA" id="ARBA00022448"/>
    </source>
</evidence>
<feature type="transmembrane region" description="Helical" evidence="8">
    <location>
        <begin position="118"/>
        <end position="138"/>
    </location>
</feature>
<feature type="transmembrane region" description="Helical" evidence="8">
    <location>
        <begin position="388"/>
        <end position="412"/>
    </location>
</feature>
<dbReference type="EMBL" id="JAKNGE010000041">
    <property type="protein sequence ID" value="MCG4748671.1"/>
    <property type="molecule type" value="Genomic_DNA"/>
</dbReference>
<keyword evidence="5 8" id="KW-0812">Transmembrane</keyword>
<proteinExistence type="inferred from homology"/>
<evidence type="ECO:0000256" key="5">
    <source>
        <dbReference type="ARBA" id="ARBA00022692"/>
    </source>
</evidence>
<evidence type="ECO:0000313" key="10">
    <source>
        <dbReference type="Proteomes" id="UP001299608"/>
    </source>
</evidence>
<feature type="transmembrane region" description="Helical" evidence="8">
    <location>
        <begin position="269"/>
        <end position="293"/>
    </location>
</feature>
<evidence type="ECO:0000256" key="6">
    <source>
        <dbReference type="ARBA" id="ARBA00022989"/>
    </source>
</evidence>
<keyword evidence="6 8" id="KW-1133">Transmembrane helix</keyword>
<dbReference type="PANTHER" id="PTHR30330:SF1">
    <property type="entry name" value="AMINO-ACID CARRIER PROTEIN ALST"/>
    <property type="match status" value="1"/>
</dbReference>
<feature type="transmembrane region" description="Helical" evidence="8">
    <location>
        <begin position="212"/>
        <end position="231"/>
    </location>
</feature>
<keyword evidence="4 8" id="KW-1003">Cell membrane</keyword>
<sequence>MAGIFEMVDRMFAGVVPVADFLWDFPTNYAWYSGIPILGQFSLAILLLLGGSFYFTFKFSFVQMKEFKTGLKLLTAKTKAKVGTTQLAAFLISMAGRVGAGNIVGVTGAVTIGGPGAIFWMWISAFAGMATSFGEATLAQIYKEKKGDEYVGGFTFYIQKIWKNKAWVGAGMCILYLLYNMLSIPVHTFHVFTAASSIANEVTGRVTQVSEPLYYVIAAAIVVIIAVITFGGIKSVVKFSDRAVPVMAALYIAVIALLIILNLNKVPAFVAAVFGGAFKPSAVFGGAFGVAMAQGLKRGLLSNEAGMGTATQASSIADANHPCEQGFVQAIGVFVDTIVICSLTGFVITAGTIWENPGIDWDTLKLDKIGTFLTSVKELVPGTAMDTAALIFVAIAFGLFAFTTLLCDLTYAEIAANKISTSKGFIGFVRVLGALFFVPLGTITVLAGLQLDNLWYVSDLINVVLVFINIPTLLMARNIILNAYKDYKCSKGRRFVSSDIGIETDVWR</sequence>
<feature type="transmembrane region" description="Helical" evidence="8">
    <location>
        <begin position="87"/>
        <end position="112"/>
    </location>
</feature>
<comment type="caution">
    <text evidence="9">The sequence shown here is derived from an EMBL/GenBank/DDBJ whole genome shotgun (WGS) entry which is preliminary data.</text>
</comment>
<dbReference type="PROSITE" id="PS00873">
    <property type="entry name" value="NA_ALANINE_SYMP"/>
    <property type="match status" value="1"/>
</dbReference>
<reference evidence="9" key="1">
    <citation type="submission" date="2022-01" db="EMBL/GenBank/DDBJ databases">
        <title>Collection of gut derived symbiotic bacterial strains cultured from healthy donors.</title>
        <authorList>
            <person name="Lin H."/>
            <person name="Kohout C."/>
            <person name="Waligurski E."/>
            <person name="Pamer E.G."/>
        </authorList>
    </citation>
    <scope>NUCLEOTIDE SEQUENCE</scope>
    <source>
        <strain evidence="9">DFI.6.55</strain>
    </source>
</reference>
<dbReference type="NCBIfam" id="TIGR00835">
    <property type="entry name" value="agcS"/>
    <property type="match status" value="1"/>
</dbReference>
<dbReference type="InterPro" id="IPR001463">
    <property type="entry name" value="Na/Ala_symport"/>
</dbReference>
<keyword evidence="3 8" id="KW-0813">Transport</keyword>
<gene>
    <name evidence="9" type="ORF">L0N08_24975</name>
</gene>
<evidence type="ECO:0000313" key="9">
    <source>
        <dbReference type="EMBL" id="MCG4748671.1"/>
    </source>
</evidence>
<feature type="transmembrane region" description="Helical" evidence="8">
    <location>
        <begin position="330"/>
        <end position="354"/>
    </location>
</feature>
<feature type="transmembrane region" description="Helical" evidence="8">
    <location>
        <begin position="166"/>
        <end position="192"/>
    </location>
</feature>
<evidence type="ECO:0000256" key="2">
    <source>
        <dbReference type="ARBA" id="ARBA00009261"/>
    </source>
</evidence>
<dbReference type="Gene3D" id="1.20.1740.10">
    <property type="entry name" value="Amino acid/polyamine transporter I"/>
    <property type="match status" value="1"/>
</dbReference>
<dbReference type="Pfam" id="PF01235">
    <property type="entry name" value="Na_Ala_symp"/>
    <property type="match status" value="1"/>
</dbReference>
<feature type="transmembrane region" description="Helical" evidence="8">
    <location>
        <begin position="460"/>
        <end position="484"/>
    </location>
</feature>
<feature type="transmembrane region" description="Helical" evidence="8">
    <location>
        <begin position="424"/>
        <end position="448"/>
    </location>
</feature>
<dbReference type="PRINTS" id="PR00175">
    <property type="entry name" value="NAALASMPORT"/>
</dbReference>
<keyword evidence="7 8" id="KW-0472">Membrane</keyword>
<evidence type="ECO:0000256" key="8">
    <source>
        <dbReference type="RuleBase" id="RU363064"/>
    </source>
</evidence>
<dbReference type="GO" id="GO:0005886">
    <property type="term" value="C:plasma membrane"/>
    <property type="evidence" value="ECO:0007669"/>
    <property type="project" value="UniProtKB-SubCell"/>
</dbReference>